<dbReference type="AlphaFoldDB" id="A0A9D2VVY5"/>
<evidence type="ECO:0000313" key="5">
    <source>
        <dbReference type="EMBL" id="HJH48717.1"/>
    </source>
</evidence>
<dbReference type="PROSITE" id="PS50893">
    <property type="entry name" value="ABC_TRANSPORTER_2"/>
    <property type="match status" value="1"/>
</dbReference>
<dbReference type="Proteomes" id="UP000813420">
    <property type="component" value="Unassembled WGS sequence"/>
</dbReference>
<accession>A0A9D2VVY5</accession>
<dbReference type="InterPro" id="IPR027417">
    <property type="entry name" value="P-loop_NTPase"/>
</dbReference>
<dbReference type="InterPro" id="IPR003593">
    <property type="entry name" value="AAA+_ATPase"/>
</dbReference>
<evidence type="ECO:0000256" key="1">
    <source>
        <dbReference type="ARBA" id="ARBA00022448"/>
    </source>
</evidence>
<dbReference type="InterPro" id="IPR050166">
    <property type="entry name" value="ABC_transporter_ATP-bind"/>
</dbReference>
<dbReference type="RefSeq" id="WP_277271435.1">
    <property type="nucleotide sequence ID" value="NZ_DYXE01000004.1"/>
</dbReference>
<reference evidence="5" key="2">
    <citation type="submission" date="2021-09" db="EMBL/GenBank/DDBJ databases">
        <authorList>
            <person name="Gilroy R."/>
        </authorList>
    </citation>
    <scope>NUCLEOTIDE SEQUENCE</scope>
    <source>
        <strain evidence="5">USAMLcec4-12693</strain>
    </source>
</reference>
<sequence>MKKNKLELKGIHHIYGGEKQTEAIRHIDIEVKDGEFLAIVGASGCGKSTLLNIMCGMIEPTEGEVKIDGEPVRSNKHKIGYISQTDTLLPWRKIESNVALGLEIEKIPKKERLERAREMMRVSGLEGFEKMYPFELSGGMRKRAVIIRALIQNPDIIFMDEPFGPLDVFTRETLQKEILRMWTERKNTIVYITHDIAEAITLADRIVLLSRRPSVIKNEYIVDIERPRIIEECKYNPKFLELEKEIWNDIKDELTEEEVD</sequence>
<reference evidence="5" key="1">
    <citation type="journal article" date="2021" name="PeerJ">
        <title>Extensive microbial diversity within the chicken gut microbiome revealed by metagenomics and culture.</title>
        <authorList>
            <person name="Gilroy R."/>
            <person name="Ravi A."/>
            <person name="Getino M."/>
            <person name="Pursley I."/>
            <person name="Horton D.L."/>
            <person name="Alikhan N.F."/>
            <person name="Baker D."/>
            <person name="Gharbi K."/>
            <person name="Hall N."/>
            <person name="Watson M."/>
            <person name="Adriaenssens E.M."/>
            <person name="Foster-Nyarko E."/>
            <person name="Jarju S."/>
            <person name="Secka A."/>
            <person name="Antonio M."/>
            <person name="Oren A."/>
            <person name="Chaudhuri R.R."/>
            <person name="La Ragione R."/>
            <person name="Hildebrand F."/>
            <person name="Pallen M.J."/>
        </authorList>
    </citation>
    <scope>NUCLEOTIDE SEQUENCE</scope>
    <source>
        <strain evidence="5">USAMLcec4-12693</strain>
    </source>
</reference>
<keyword evidence="2" id="KW-0547">Nucleotide-binding</keyword>
<comment type="caution">
    <text evidence="5">The sequence shown here is derived from an EMBL/GenBank/DDBJ whole genome shotgun (WGS) entry which is preliminary data.</text>
</comment>
<dbReference type="SMART" id="SM00382">
    <property type="entry name" value="AAA"/>
    <property type="match status" value="1"/>
</dbReference>
<dbReference type="GO" id="GO:0005524">
    <property type="term" value="F:ATP binding"/>
    <property type="evidence" value="ECO:0007669"/>
    <property type="project" value="UniProtKB-KW"/>
</dbReference>
<dbReference type="GO" id="GO:0016887">
    <property type="term" value="F:ATP hydrolysis activity"/>
    <property type="evidence" value="ECO:0007669"/>
    <property type="project" value="InterPro"/>
</dbReference>
<dbReference type="Pfam" id="PF00005">
    <property type="entry name" value="ABC_tran"/>
    <property type="match status" value="1"/>
</dbReference>
<dbReference type="InterPro" id="IPR017871">
    <property type="entry name" value="ABC_transporter-like_CS"/>
</dbReference>
<dbReference type="SUPFAM" id="SSF52540">
    <property type="entry name" value="P-loop containing nucleoside triphosphate hydrolases"/>
    <property type="match status" value="1"/>
</dbReference>
<organism evidence="5 6">
    <name type="scientific">Merdimonas faecis</name>
    <dbReference type="NCBI Taxonomy" id="1653435"/>
    <lineage>
        <taxon>Bacteria</taxon>
        <taxon>Bacillati</taxon>
        <taxon>Bacillota</taxon>
        <taxon>Clostridia</taxon>
        <taxon>Lachnospirales</taxon>
        <taxon>Lachnospiraceae</taxon>
        <taxon>Merdimonas</taxon>
    </lineage>
</organism>
<evidence type="ECO:0000256" key="3">
    <source>
        <dbReference type="ARBA" id="ARBA00022840"/>
    </source>
</evidence>
<gene>
    <name evidence="5" type="ORF">K8V39_00440</name>
</gene>
<evidence type="ECO:0000256" key="2">
    <source>
        <dbReference type="ARBA" id="ARBA00022741"/>
    </source>
</evidence>
<protein>
    <submittedName>
        <fullName evidence="5">ABC transporter ATP-binding protein</fullName>
    </submittedName>
</protein>
<keyword evidence="1" id="KW-0813">Transport</keyword>
<dbReference type="CDD" id="cd03293">
    <property type="entry name" value="ABC_NrtD_SsuB_transporters"/>
    <property type="match status" value="1"/>
</dbReference>
<dbReference type="PANTHER" id="PTHR42788:SF13">
    <property type="entry name" value="ALIPHATIC SULFONATES IMPORT ATP-BINDING PROTEIN SSUB"/>
    <property type="match status" value="1"/>
</dbReference>
<proteinExistence type="predicted"/>
<dbReference type="InterPro" id="IPR003439">
    <property type="entry name" value="ABC_transporter-like_ATP-bd"/>
</dbReference>
<dbReference type="Gene3D" id="3.40.50.300">
    <property type="entry name" value="P-loop containing nucleotide triphosphate hydrolases"/>
    <property type="match status" value="1"/>
</dbReference>
<dbReference type="EMBL" id="DYXE01000004">
    <property type="protein sequence ID" value="HJH48717.1"/>
    <property type="molecule type" value="Genomic_DNA"/>
</dbReference>
<dbReference type="PROSITE" id="PS00211">
    <property type="entry name" value="ABC_TRANSPORTER_1"/>
    <property type="match status" value="1"/>
</dbReference>
<keyword evidence="3 5" id="KW-0067">ATP-binding</keyword>
<name>A0A9D2VVY5_9FIRM</name>
<dbReference type="PANTHER" id="PTHR42788">
    <property type="entry name" value="TAURINE IMPORT ATP-BINDING PROTEIN-RELATED"/>
    <property type="match status" value="1"/>
</dbReference>
<evidence type="ECO:0000259" key="4">
    <source>
        <dbReference type="PROSITE" id="PS50893"/>
    </source>
</evidence>
<feature type="domain" description="ABC transporter" evidence="4">
    <location>
        <begin position="6"/>
        <end position="236"/>
    </location>
</feature>
<evidence type="ECO:0000313" key="6">
    <source>
        <dbReference type="Proteomes" id="UP000813420"/>
    </source>
</evidence>